<keyword evidence="3" id="KW-0560">Oxidoreductase</keyword>
<comment type="similarity">
    <text evidence="1">Belongs to the NmrA-type oxidoreductase family. Isoflavone reductase subfamily.</text>
</comment>
<dbReference type="Proteomes" id="UP001521785">
    <property type="component" value="Unassembled WGS sequence"/>
</dbReference>
<protein>
    <recommendedName>
        <fullName evidence="4">NmrA-like domain-containing protein</fullName>
    </recommendedName>
</protein>
<dbReference type="PANTHER" id="PTHR47706:SF4">
    <property type="entry name" value="NMRA-LIKE DOMAIN-CONTAINING PROTEIN"/>
    <property type="match status" value="1"/>
</dbReference>
<comment type="caution">
    <text evidence="5">The sequence shown here is derived from an EMBL/GenBank/DDBJ whole genome shotgun (WGS) entry which is preliminary data.</text>
</comment>
<keyword evidence="6" id="KW-1185">Reference proteome</keyword>
<dbReference type="Pfam" id="PF05368">
    <property type="entry name" value="NmrA"/>
    <property type="match status" value="1"/>
</dbReference>
<dbReference type="Gene3D" id="3.40.50.720">
    <property type="entry name" value="NAD(P)-binding Rossmann-like Domain"/>
    <property type="match status" value="1"/>
</dbReference>
<dbReference type="EMBL" id="JAKJXO020000006">
    <property type="protein sequence ID" value="KAL1604028.1"/>
    <property type="molecule type" value="Genomic_DNA"/>
</dbReference>
<dbReference type="PANTHER" id="PTHR47706">
    <property type="entry name" value="NMRA-LIKE FAMILY PROTEIN"/>
    <property type="match status" value="1"/>
</dbReference>
<proteinExistence type="inferred from homology"/>
<keyword evidence="2" id="KW-0521">NADP</keyword>
<dbReference type="SUPFAM" id="SSF51735">
    <property type="entry name" value="NAD(P)-binding Rossmann-fold domains"/>
    <property type="match status" value="1"/>
</dbReference>
<dbReference type="InterPro" id="IPR008030">
    <property type="entry name" value="NmrA-like"/>
</dbReference>
<organism evidence="5 6">
    <name type="scientific">Paraconiothyrium brasiliense</name>
    <dbReference type="NCBI Taxonomy" id="300254"/>
    <lineage>
        <taxon>Eukaryota</taxon>
        <taxon>Fungi</taxon>
        <taxon>Dikarya</taxon>
        <taxon>Ascomycota</taxon>
        <taxon>Pezizomycotina</taxon>
        <taxon>Dothideomycetes</taxon>
        <taxon>Pleosporomycetidae</taxon>
        <taxon>Pleosporales</taxon>
        <taxon>Massarineae</taxon>
        <taxon>Didymosphaeriaceae</taxon>
        <taxon>Paraconiothyrium</taxon>
    </lineage>
</organism>
<evidence type="ECO:0000256" key="2">
    <source>
        <dbReference type="ARBA" id="ARBA00022857"/>
    </source>
</evidence>
<gene>
    <name evidence="5" type="ORF">SLS60_005620</name>
</gene>
<evidence type="ECO:0000256" key="3">
    <source>
        <dbReference type="ARBA" id="ARBA00023002"/>
    </source>
</evidence>
<accession>A0ABR3RHW6</accession>
<sequence length="115" mass="12439">MVLIAIAGGSGQVAQEVLDALVATNKHEIILLSRSAPKENVGISVMQRVVDYNDKDNLVNALRGVHTVLSFIQVLLDVDQQSQKNLIDAAVLAGVKRFAPSEYGRLATKALKFLK</sequence>
<reference evidence="5 6" key="1">
    <citation type="submission" date="2024-02" db="EMBL/GenBank/DDBJ databases">
        <title>De novo assembly and annotation of 12 fungi associated with fruit tree decline syndrome in Ontario, Canada.</title>
        <authorList>
            <person name="Sulman M."/>
            <person name="Ellouze W."/>
            <person name="Ilyukhin E."/>
        </authorList>
    </citation>
    <scope>NUCLEOTIDE SEQUENCE [LARGE SCALE GENOMIC DNA]</scope>
    <source>
        <strain evidence="5 6">M42-189</strain>
    </source>
</reference>
<evidence type="ECO:0000313" key="6">
    <source>
        <dbReference type="Proteomes" id="UP001521785"/>
    </source>
</evidence>
<dbReference type="InterPro" id="IPR051609">
    <property type="entry name" value="NmrA/Isoflavone_reductase-like"/>
</dbReference>
<feature type="domain" description="NmrA-like" evidence="4">
    <location>
        <begin position="3"/>
        <end position="105"/>
    </location>
</feature>
<evidence type="ECO:0000259" key="4">
    <source>
        <dbReference type="Pfam" id="PF05368"/>
    </source>
</evidence>
<name>A0ABR3RHW6_9PLEO</name>
<evidence type="ECO:0000256" key="1">
    <source>
        <dbReference type="ARBA" id="ARBA00005725"/>
    </source>
</evidence>
<evidence type="ECO:0000313" key="5">
    <source>
        <dbReference type="EMBL" id="KAL1604028.1"/>
    </source>
</evidence>
<dbReference type="InterPro" id="IPR036291">
    <property type="entry name" value="NAD(P)-bd_dom_sf"/>
</dbReference>